<dbReference type="GO" id="GO:0004553">
    <property type="term" value="F:hydrolase activity, hydrolyzing O-glycosyl compounds"/>
    <property type="evidence" value="ECO:0007669"/>
    <property type="project" value="InterPro"/>
</dbReference>
<dbReference type="RefSeq" id="WP_146402087.1">
    <property type="nucleotide sequence ID" value="NZ_SJPJ01000001.1"/>
</dbReference>
<dbReference type="Proteomes" id="UP000315010">
    <property type="component" value="Unassembled WGS sequence"/>
</dbReference>
<name>A0A5C5ZB50_9BACT</name>
<dbReference type="GO" id="GO:0000272">
    <property type="term" value="P:polysaccharide catabolic process"/>
    <property type="evidence" value="ECO:0007669"/>
    <property type="project" value="InterPro"/>
</dbReference>
<evidence type="ECO:0000313" key="2">
    <source>
        <dbReference type="Proteomes" id="UP000315010"/>
    </source>
</evidence>
<keyword evidence="2" id="KW-1185">Reference proteome</keyword>
<sequence>MVASTLTVSVDASSDAAFRLLPIQTLAVTTTDNDLAGFTVSQTDDSTIVSEAGDQDSFSVQLSAAPLTDVLLRVESDDTSEVGLSTTSLLFTTANWSQPQTVTVSGIDDDLVDGVVASTLTVSVDASSDAAFRLLPIQTLAVTTTDDDASGFFVTQSTMTVDESGSFETFTVVLTAEPTADVVLNVVSADVEEALVDHPTLTFNPTNWNVAQTVTVTGVDESIDDGDQATVVSVSVNGEFSDDVFDLLAEQTVNVTTTDDDAAGFAVSNSAVTVDETGSLQTFTVVLSSEPISEVVLDIVSADVSEVSVDRTTLTFTPANWNVNQTITVTGVNDAIDDGDQATMVTVSVIDPLSDVVFGPLAEQTVNVTTRDDDVAGIGLSQSDDLTVVGETHSSDAVEFALTSQPLGDVVIAIAVDLVDEVSFAPSTLTFTPDDWDVSQEVTFTGKSDLIDDGDQTISATASIQSAGADENYAALTALQWNVTNTDRPLFELNVIVEDSILRVYESASGDLISEKLVAANTATEVVTGQRDDIIVVSPLQDGVTTTVKTAAGNDRVSFRPPDMGQFDGGDGIDTAVIQGDGSTLDLSKSETQLQNVERIDLRSTGTQTLVATIENLKLVWGDEAILFVLADQGDVLKLGHGWTISQPAFDGEVLWHRLVSESFTLTLSNDHFWTNPLNPNDVDRSGDVTAGDALKVINRLSEPGGGTLEVSETDFPPPNYLDTSGDGEVTALDALRVINYLSDNGSSGEGEFVSSATLFVRDPAVNSDREPQVYPSAINEFGIEPLTTKRNIDATKTHVQPMELVQVNDQERGESSKATEATTLEFLDQVYADWRR</sequence>
<comment type="caution">
    <text evidence="1">The sequence shown here is derived from an EMBL/GenBank/DDBJ whole genome shotgun (WGS) entry which is preliminary data.</text>
</comment>
<accession>A0A5C5ZB50</accession>
<protein>
    <submittedName>
        <fullName evidence="1">Dockerin type I repeat protein</fullName>
    </submittedName>
</protein>
<dbReference type="OrthoDB" id="292920at2"/>
<gene>
    <name evidence="1" type="ORF">CA13_58630</name>
</gene>
<dbReference type="InterPro" id="IPR002105">
    <property type="entry name" value="Dockerin_1_rpt"/>
</dbReference>
<evidence type="ECO:0000313" key="1">
    <source>
        <dbReference type="EMBL" id="TWT84385.1"/>
    </source>
</evidence>
<dbReference type="Pfam" id="PF00404">
    <property type="entry name" value="Dockerin_1"/>
    <property type="match status" value="1"/>
</dbReference>
<dbReference type="AlphaFoldDB" id="A0A5C5ZB50"/>
<proteinExistence type="predicted"/>
<dbReference type="EMBL" id="SJPJ01000001">
    <property type="protein sequence ID" value="TWT84385.1"/>
    <property type="molecule type" value="Genomic_DNA"/>
</dbReference>
<organism evidence="1 2">
    <name type="scientific">Novipirellula herctigrandis</name>
    <dbReference type="NCBI Taxonomy" id="2527986"/>
    <lineage>
        <taxon>Bacteria</taxon>
        <taxon>Pseudomonadati</taxon>
        <taxon>Planctomycetota</taxon>
        <taxon>Planctomycetia</taxon>
        <taxon>Pirellulales</taxon>
        <taxon>Pirellulaceae</taxon>
        <taxon>Novipirellula</taxon>
    </lineage>
</organism>
<reference evidence="1 2" key="1">
    <citation type="submission" date="2019-02" db="EMBL/GenBank/DDBJ databases">
        <title>Deep-cultivation of Planctomycetes and their phenomic and genomic characterization uncovers novel biology.</title>
        <authorList>
            <person name="Wiegand S."/>
            <person name="Jogler M."/>
            <person name="Boedeker C."/>
            <person name="Pinto D."/>
            <person name="Vollmers J."/>
            <person name="Rivas-Marin E."/>
            <person name="Kohn T."/>
            <person name="Peeters S.H."/>
            <person name="Heuer A."/>
            <person name="Rast P."/>
            <person name="Oberbeckmann S."/>
            <person name="Bunk B."/>
            <person name="Jeske O."/>
            <person name="Meyerdierks A."/>
            <person name="Storesund J.E."/>
            <person name="Kallscheuer N."/>
            <person name="Luecker S."/>
            <person name="Lage O.M."/>
            <person name="Pohl T."/>
            <person name="Merkel B.J."/>
            <person name="Hornburger P."/>
            <person name="Mueller R.-W."/>
            <person name="Bruemmer F."/>
            <person name="Labrenz M."/>
            <person name="Spormann A.M."/>
            <person name="Op Den Camp H."/>
            <person name="Overmann J."/>
            <person name="Amann R."/>
            <person name="Jetten M.S.M."/>
            <person name="Mascher T."/>
            <person name="Medema M.H."/>
            <person name="Devos D.P."/>
            <person name="Kaster A.-K."/>
            <person name="Ovreas L."/>
            <person name="Rohde M."/>
            <person name="Galperin M.Y."/>
            <person name="Jogler C."/>
        </authorList>
    </citation>
    <scope>NUCLEOTIDE SEQUENCE [LARGE SCALE GENOMIC DNA]</scope>
    <source>
        <strain evidence="1 2">CA13</strain>
    </source>
</reference>